<proteinExistence type="predicted"/>
<evidence type="ECO:0000313" key="4">
    <source>
        <dbReference type="Proteomes" id="UP000825009"/>
    </source>
</evidence>
<dbReference type="PANTHER" id="PTHR30329">
    <property type="entry name" value="STATOR ELEMENT OF FLAGELLAR MOTOR COMPLEX"/>
    <property type="match status" value="1"/>
</dbReference>
<protein>
    <submittedName>
        <fullName evidence="3">OmpA family protein</fullName>
    </submittedName>
</protein>
<name>A0A8F6TW76_9RHOB</name>
<evidence type="ECO:0000256" key="1">
    <source>
        <dbReference type="PROSITE-ProRule" id="PRU00473"/>
    </source>
</evidence>
<keyword evidence="1" id="KW-0472">Membrane</keyword>
<dbReference type="PROSITE" id="PS51123">
    <property type="entry name" value="OMPA_2"/>
    <property type="match status" value="1"/>
</dbReference>
<evidence type="ECO:0000313" key="3">
    <source>
        <dbReference type="EMBL" id="QXT40076.1"/>
    </source>
</evidence>
<evidence type="ECO:0000259" key="2">
    <source>
        <dbReference type="PROSITE" id="PS51123"/>
    </source>
</evidence>
<gene>
    <name evidence="3" type="ORF">KYE46_02100</name>
</gene>
<dbReference type="Proteomes" id="UP000825009">
    <property type="component" value="Chromosome"/>
</dbReference>
<dbReference type="RefSeq" id="WP_219003140.1">
    <property type="nucleotide sequence ID" value="NZ_CP079194.1"/>
</dbReference>
<dbReference type="CDD" id="cd07185">
    <property type="entry name" value="OmpA_C-like"/>
    <property type="match status" value="1"/>
</dbReference>
<dbReference type="KEGG" id="gce:KYE46_02100"/>
<dbReference type="GO" id="GO:0016020">
    <property type="term" value="C:membrane"/>
    <property type="evidence" value="ECO:0007669"/>
    <property type="project" value="UniProtKB-UniRule"/>
</dbReference>
<dbReference type="InterPro" id="IPR050330">
    <property type="entry name" value="Bact_OuterMem_StrucFunc"/>
</dbReference>
<dbReference type="Pfam" id="PF00691">
    <property type="entry name" value="OmpA"/>
    <property type="match status" value="1"/>
</dbReference>
<reference evidence="3 4" key="1">
    <citation type="submission" date="2021-07" db="EMBL/GenBank/DDBJ databases">
        <title>A novel Jannaschia species isolated from marine dinoflagellate Ceratoperidinium margalefii.</title>
        <authorList>
            <person name="Jiang Y."/>
            <person name="Li Z."/>
        </authorList>
    </citation>
    <scope>NUCLEOTIDE SEQUENCE [LARGE SCALE GENOMIC DNA]</scope>
    <source>
        <strain evidence="3 4">J12C1-MA-4</strain>
    </source>
</reference>
<sequence>MCLSTKAHALDLALPLTAELVHGSDPVEGRHPIALGPWSSATGVPTEDATGQVQEFTWQISGEEITTDGLLTALQNQIEAQGYMTRFTCFAEACGGFDFRHALPVGQPPEMHIDLGDFHYLAAASEDGETQAALMISRGGATGFVHLALIQPVATAEEPVIQSTRAPDVAVSLTDPDALIAELIATGSAPLDDLQFETGASSLSGDSFASLAVLAMYLAENPDRRVVLVGHTDAAGSLSGNIALSLARATSVRDYLTGSLGVDPGQIEAQGIGFLSPRASNATAEGREANRRVEVVLAEPE</sequence>
<accession>A0A8F6TW76</accession>
<feature type="domain" description="OmpA-like" evidence="2">
    <location>
        <begin position="183"/>
        <end position="301"/>
    </location>
</feature>
<dbReference type="EMBL" id="CP079194">
    <property type="protein sequence ID" value="QXT40076.1"/>
    <property type="molecule type" value="Genomic_DNA"/>
</dbReference>
<keyword evidence="4" id="KW-1185">Reference proteome</keyword>
<dbReference type="AlphaFoldDB" id="A0A8F6TW76"/>
<dbReference type="PANTHER" id="PTHR30329:SF21">
    <property type="entry name" value="LIPOPROTEIN YIAD-RELATED"/>
    <property type="match status" value="1"/>
</dbReference>
<organism evidence="3 4">
    <name type="scientific">Gymnodinialimonas ceratoperidinii</name>
    <dbReference type="NCBI Taxonomy" id="2856823"/>
    <lineage>
        <taxon>Bacteria</taxon>
        <taxon>Pseudomonadati</taxon>
        <taxon>Pseudomonadota</taxon>
        <taxon>Alphaproteobacteria</taxon>
        <taxon>Rhodobacterales</taxon>
        <taxon>Paracoccaceae</taxon>
        <taxon>Gymnodinialimonas</taxon>
    </lineage>
</organism>
<dbReference type="InterPro" id="IPR006665">
    <property type="entry name" value="OmpA-like"/>
</dbReference>